<dbReference type="Pfam" id="PF13185">
    <property type="entry name" value="GAF_2"/>
    <property type="match status" value="1"/>
</dbReference>
<dbReference type="NCBIfam" id="TIGR00229">
    <property type="entry name" value="sensory_box"/>
    <property type="match status" value="4"/>
</dbReference>
<dbReference type="InterPro" id="IPR003594">
    <property type="entry name" value="HATPase_dom"/>
</dbReference>
<dbReference type="CDD" id="cd00130">
    <property type="entry name" value="PAS"/>
    <property type="match status" value="3"/>
</dbReference>
<name>A0A9Q4Q0U2_9EURY</name>
<feature type="region of interest" description="Disordered" evidence="7">
    <location>
        <begin position="81"/>
        <end position="103"/>
    </location>
</feature>
<evidence type="ECO:0000256" key="3">
    <source>
        <dbReference type="ARBA" id="ARBA00022553"/>
    </source>
</evidence>
<dbReference type="Gene3D" id="3.30.450.40">
    <property type="match status" value="1"/>
</dbReference>
<accession>A0A9Q4Q0U2</accession>
<dbReference type="Gene3D" id="3.30.450.20">
    <property type="entry name" value="PAS domain"/>
    <property type="match status" value="6"/>
</dbReference>
<evidence type="ECO:0000256" key="4">
    <source>
        <dbReference type="ARBA" id="ARBA00022679"/>
    </source>
</evidence>
<dbReference type="InterPro" id="IPR036097">
    <property type="entry name" value="HisK_dim/P_sf"/>
</dbReference>
<feature type="domain" description="PAS" evidence="9">
    <location>
        <begin position="21"/>
        <end position="66"/>
    </location>
</feature>
<dbReference type="RefSeq" id="WP_277521962.1">
    <property type="nucleotide sequence ID" value="NZ_JAMQOT010000004.1"/>
</dbReference>
<dbReference type="PROSITE" id="PS50113">
    <property type="entry name" value="PAC"/>
    <property type="match status" value="1"/>
</dbReference>
<evidence type="ECO:0000256" key="6">
    <source>
        <dbReference type="SAM" id="Coils"/>
    </source>
</evidence>
<feature type="domain" description="PAS" evidence="9">
    <location>
        <begin position="161"/>
        <end position="206"/>
    </location>
</feature>
<dbReference type="PANTHER" id="PTHR43304">
    <property type="entry name" value="PHYTOCHROME-LIKE PROTEIN CPH1"/>
    <property type="match status" value="1"/>
</dbReference>
<evidence type="ECO:0000256" key="1">
    <source>
        <dbReference type="ARBA" id="ARBA00000085"/>
    </source>
</evidence>
<evidence type="ECO:0000256" key="7">
    <source>
        <dbReference type="SAM" id="MobiDB-lite"/>
    </source>
</evidence>
<keyword evidence="5" id="KW-0418">Kinase</keyword>
<dbReference type="SUPFAM" id="SSF55781">
    <property type="entry name" value="GAF domain-like"/>
    <property type="match status" value="1"/>
</dbReference>
<dbReference type="InterPro" id="IPR004358">
    <property type="entry name" value="Sig_transdc_His_kin-like_C"/>
</dbReference>
<dbReference type="SUPFAM" id="SSF55874">
    <property type="entry name" value="ATPase domain of HSP90 chaperone/DNA topoisomerase II/histidine kinase"/>
    <property type="match status" value="1"/>
</dbReference>
<dbReference type="Pfam" id="PF08448">
    <property type="entry name" value="PAS_4"/>
    <property type="match status" value="4"/>
</dbReference>
<dbReference type="PROSITE" id="PS50112">
    <property type="entry name" value="PAS"/>
    <property type="match status" value="4"/>
</dbReference>
<keyword evidence="4" id="KW-0808">Transferase</keyword>
<dbReference type="SUPFAM" id="SSF47384">
    <property type="entry name" value="Homodimeric domain of signal transducing histidine kinase"/>
    <property type="match status" value="1"/>
</dbReference>
<dbReference type="PROSITE" id="PS50109">
    <property type="entry name" value="HIS_KIN"/>
    <property type="match status" value="1"/>
</dbReference>
<dbReference type="Gene3D" id="3.30.565.10">
    <property type="entry name" value="Histidine kinase-like ATPase, C-terminal domain"/>
    <property type="match status" value="1"/>
</dbReference>
<dbReference type="SMART" id="SM00387">
    <property type="entry name" value="HATPase_c"/>
    <property type="match status" value="1"/>
</dbReference>
<dbReference type="InterPro" id="IPR035965">
    <property type="entry name" value="PAS-like_dom_sf"/>
</dbReference>
<dbReference type="GO" id="GO:0000155">
    <property type="term" value="F:phosphorelay sensor kinase activity"/>
    <property type="evidence" value="ECO:0007669"/>
    <property type="project" value="InterPro"/>
</dbReference>
<dbReference type="SMART" id="SM00065">
    <property type="entry name" value="GAF"/>
    <property type="match status" value="1"/>
</dbReference>
<dbReference type="SMART" id="SM00388">
    <property type="entry name" value="HisKA"/>
    <property type="match status" value="1"/>
</dbReference>
<sequence length="1166" mass="130164">MTERVEQTDPVPWSDDGDRAAFEWYRTLVDTVPDGVFQLDDEDRIVAIDDTLLEMTGRAREAIRGEHVSLLLGESGIEALGRDSSAGSGEAAADGDGPPEPTTAVVESRIRTATESWLRCELRLGTVPAGEDRRGTVGLVRGIEPRAGDADPESEANGDPSFDAITTVFEGADVGVFVLDPEFDVAWINDATERYFGLDSTPVIGRDKRQLVDETIRTRIDDSDRFVEILESTYDDDSDTERFECHVTGGDTREERWLEHRSSPIESGPYAGGRVELYYDITGRHRRASQLRRLNETVRDWFEADTREGVADRACRHLVDVLDLDVNGIFLHDPETAVLEPIAWSEAAGELIDEHPTFADGEGIAWRVFESGEPAIYDDVRADSDVYNPETPIRSEICLPIGDHGVVIIGSEERTAFDDADLSLAKIVASSLEMTFDRISHERTLERERSQTEALLRTAPVAISVEDADGETVLANRHAQTALGLAGEALGETDLLARQTVVDADGERIDSEEGPSARVRATGDPVRDEVLLIEGASGEQTWFSITAVPVLGPDGSLERVISAGEDITALKEQERRLERRKRELETELGEILGRVSDAFYALDDEWRFTHVNDRAATLLGYSESELVGRNIWETFPNGTRSDLADRYREAMETQRPVSWERYSETLEIWMEIQAYPSETGLSVYFRDVTDRKVRERQLEQYERIIETVEDGIYVLDDDGRFTTVNEAYESLTGYDRAELLGRHASLVVDEQVMELARNIAADETRLPTVEAELETKSDDRVPIEATVTSIASTGTDGERIGVVRDVTERKERQRRLEASEQRYRTLAENFPNGIVALFDDELRYTAAGGQLLGEIGIDRETAIGQSIYERYPDELVAEIEPHFRAALEGDERSFELAYRDRQLRATTLPVRTGGEVTGGMLVVQDITERTEYQRKLEESNERLEQFAYAASHDLQEPLRMVTSYLRLIEGRYADELDADGEEFIDYAVDGAERMREMIDGLLAYSRVETQGDPLEPVDLDAVFAAVREDLQVRIDETDAEITAESLPRVAGDASQLRQVFQNLLANAIEYSGDEPPRIHVSADRDGGDWEISVRDEGIGIDPSDQDRIFRVFQRLHSHETHDGTGIGLALCHRIVERHGGEIRVDSEPGDGATFSITLSATDAAAN</sequence>
<dbReference type="AlphaFoldDB" id="A0A9Q4Q0U2"/>
<dbReference type="SUPFAM" id="SSF55785">
    <property type="entry name" value="PYP-like sensor domain (PAS domain)"/>
    <property type="match status" value="6"/>
</dbReference>
<evidence type="ECO:0000259" key="10">
    <source>
        <dbReference type="PROSITE" id="PS50113"/>
    </source>
</evidence>
<keyword evidence="12" id="KW-1185">Reference proteome</keyword>
<dbReference type="InterPro" id="IPR003661">
    <property type="entry name" value="HisK_dim/P_dom"/>
</dbReference>
<evidence type="ECO:0000259" key="8">
    <source>
        <dbReference type="PROSITE" id="PS50109"/>
    </source>
</evidence>
<feature type="compositionally biased region" description="Low complexity" evidence="7">
    <location>
        <begin position="83"/>
        <end position="96"/>
    </location>
</feature>
<reference evidence="11" key="1">
    <citation type="submission" date="2022-06" db="EMBL/GenBank/DDBJ databases">
        <title>Natrinema sp. a new haloarchaeum isolate from saline soil.</title>
        <authorList>
            <person name="Strakova D."/>
            <person name="Galisteo C."/>
            <person name="Sanchez-Porro C."/>
            <person name="Ventosa A."/>
        </authorList>
    </citation>
    <scope>NUCLEOTIDE SEQUENCE</scope>
    <source>
        <strain evidence="11">S1CR25-10</strain>
    </source>
</reference>
<dbReference type="SMART" id="SM00091">
    <property type="entry name" value="PAS"/>
    <property type="match status" value="6"/>
</dbReference>
<protein>
    <recommendedName>
        <fullName evidence="2">histidine kinase</fullName>
        <ecNumber evidence="2">2.7.13.3</ecNumber>
    </recommendedName>
</protein>
<dbReference type="FunFam" id="3.30.565.10:FF:000006">
    <property type="entry name" value="Sensor histidine kinase WalK"/>
    <property type="match status" value="1"/>
</dbReference>
<dbReference type="Gene3D" id="1.10.287.130">
    <property type="match status" value="1"/>
</dbReference>
<dbReference type="PANTHER" id="PTHR43304:SF1">
    <property type="entry name" value="PAC DOMAIN-CONTAINING PROTEIN"/>
    <property type="match status" value="1"/>
</dbReference>
<organism evidence="11 12">
    <name type="scientific">Natrinema salsiterrestre</name>
    <dbReference type="NCBI Taxonomy" id="2950540"/>
    <lineage>
        <taxon>Archaea</taxon>
        <taxon>Methanobacteriati</taxon>
        <taxon>Methanobacteriota</taxon>
        <taxon>Stenosarchaea group</taxon>
        <taxon>Halobacteria</taxon>
        <taxon>Halobacteriales</taxon>
        <taxon>Natrialbaceae</taxon>
        <taxon>Natrinema</taxon>
    </lineage>
</organism>
<proteinExistence type="predicted"/>
<feature type="domain" description="PAC" evidence="10">
    <location>
        <begin position="526"/>
        <end position="579"/>
    </location>
</feature>
<dbReference type="SMART" id="SM00086">
    <property type="entry name" value="PAC"/>
    <property type="match status" value="3"/>
</dbReference>
<dbReference type="InterPro" id="IPR036890">
    <property type="entry name" value="HATPase_C_sf"/>
</dbReference>
<dbReference type="InterPro" id="IPR003018">
    <property type="entry name" value="GAF"/>
</dbReference>
<dbReference type="InterPro" id="IPR013656">
    <property type="entry name" value="PAS_4"/>
</dbReference>
<gene>
    <name evidence="11" type="ORF">NDI89_12555</name>
</gene>
<comment type="catalytic activity">
    <reaction evidence="1">
        <text>ATP + protein L-histidine = ADP + protein N-phospho-L-histidine.</text>
        <dbReference type="EC" id="2.7.13.3"/>
    </reaction>
</comment>
<keyword evidence="6" id="KW-0175">Coiled coil</keyword>
<dbReference type="Pfam" id="PF02518">
    <property type="entry name" value="HATPase_c"/>
    <property type="match status" value="1"/>
</dbReference>
<evidence type="ECO:0000313" key="12">
    <source>
        <dbReference type="Proteomes" id="UP001154061"/>
    </source>
</evidence>
<evidence type="ECO:0000256" key="5">
    <source>
        <dbReference type="ARBA" id="ARBA00022777"/>
    </source>
</evidence>
<dbReference type="CDD" id="cd00082">
    <property type="entry name" value="HisKA"/>
    <property type="match status" value="1"/>
</dbReference>
<comment type="caution">
    <text evidence="11">The sequence shown here is derived from an EMBL/GenBank/DDBJ whole genome shotgun (WGS) entry which is preliminary data.</text>
</comment>
<feature type="domain" description="PAS" evidence="9">
    <location>
        <begin position="584"/>
        <end position="654"/>
    </location>
</feature>
<keyword evidence="3" id="KW-0597">Phosphoprotein</keyword>
<dbReference type="PRINTS" id="PR00344">
    <property type="entry name" value="BCTRLSENSOR"/>
</dbReference>
<dbReference type="InterPro" id="IPR000014">
    <property type="entry name" value="PAS"/>
</dbReference>
<evidence type="ECO:0000256" key="2">
    <source>
        <dbReference type="ARBA" id="ARBA00012438"/>
    </source>
</evidence>
<dbReference type="InterPro" id="IPR052162">
    <property type="entry name" value="Sensor_kinase/Photoreceptor"/>
</dbReference>
<dbReference type="Pfam" id="PF00989">
    <property type="entry name" value="PAS"/>
    <property type="match status" value="1"/>
</dbReference>
<evidence type="ECO:0000313" key="11">
    <source>
        <dbReference type="EMBL" id="MDF9746414.1"/>
    </source>
</evidence>
<dbReference type="Pfam" id="PF13188">
    <property type="entry name" value="PAS_8"/>
    <property type="match status" value="1"/>
</dbReference>
<dbReference type="EMBL" id="JAMQOT010000004">
    <property type="protein sequence ID" value="MDF9746414.1"/>
    <property type="molecule type" value="Genomic_DNA"/>
</dbReference>
<dbReference type="InterPro" id="IPR013767">
    <property type="entry name" value="PAS_fold"/>
</dbReference>
<dbReference type="GO" id="GO:0006355">
    <property type="term" value="P:regulation of DNA-templated transcription"/>
    <property type="evidence" value="ECO:0007669"/>
    <property type="project" value="InterPro"/>
</dbReference>
<feature type="coiled-coil region" evidence="6">
    <location>
        <begin position="567"/>
        <end position="594"/>
    </location>
</feature>
<dbReference type="Pfam" id="PF00512">
    <property type="entry name" value="HisKA"/>
    <property type="match status" value="1"/>
</dbReference>
<dbReference type="InterPro" id="IPR005467">
    <property type="entry name" value="His_kinase_dom"/>
</dbReference>
<dbReference type="InterPro" id="IPR000700">
    <property type="entry name" value="PAS-assoc_C"/>
</dbReference>
<evidence type="ECO:0000259" key="9">
    <source>
        <dbReference type="PROSITE" id="PS50112"/>
    </source>
</evidence>
<dbReference type="Proteomes" id="UP001154061">
    <property type="component" value="Unassembled WGS sequence"/>
</dbReference>
<feature type="domain" description="Histidine kinase" evidence="8">
    <location>
        <begin position="949"/>
        <end position="1162"/>
    </location>
</feature>
<dbReference type="InterPro" id="IPR029016">
    <property type="entry name" value="GAF-like_dom_sf"/>
</dbReference>
<feature type="domain" description="PAS" evidence="9">
    <location>
        <begin position="697"/>
        <end position="742"/>
    </location>
</feature>
<dbReference type="EC" id="2.7.13.3" evidence="2"/>
<dbReference type="InterPro" id="IPR001610">
    <property type="entry name" value="PAC"/>
</dbReference>